<evidence type="ECO:0000313" key="2">
    <source>
        <dbReference type="Proteomes" id="UP001549145"/>
    </source>
</evidence>
<comment type="caution">
    <text evidence="1">The sequence shown here is derived from an EMBL/GenBank/DDBJ whole genome shotgun (WGS) entry which is preliminary data.</text>
</comment>
<organism evidence="1 2">
    <name type="scientific">Methylobacterium goesingense</name>
    <dbReference type="NCBI Taxonomy" id="243690"/>
    <lineage>
        <taxon>Bacteria</taxon>
        <taxon>Pseudomonadati</taxon>
        <taxon>Pseudomonadota</taxon>
        <taxon>Alphaproteobacteria</taxon>
        <taxon>Hyphomicrobiales</taxon>
        <taxon>Methylobacteriaceae</taxon>
        <taxon>Methylobacterium</taxon>
    </lineage>
</organism>
<sequence length="67" mass="7262">MTGHAHCESCKFFDEHKVNGAQASGEQGLCRYNPPVTQPAPESKGLWPVVATSDWCGHFTPDMTAAE</sequence>
<dbReference type="EMBL" id="JBEPMM010000009">
    <property type="protein sequence ID" value="MET3693671.1"/>
    <property type="molecule type" value="Genomic_DNA"/>
</dbReference>
<keyword evidence="2" id="KW-1185">Reference proteome</keyword>
<name>A0ABV2L764_9HYPH</name>
<reference evidence="1 2" key="1">
    <citation type="submission" date="2024-06" db="EMBL/GenBank/DDBJ databases">
        <title>Genomic Encyclopedia of Type Strains, Phase IV (KMG-IV): sequencing the most valuable type-strain genomes for metagenomic binning, comparative biology and taxonomic classification.</title>
        <authorList>
            <person name="Goeker M."/>
        </authorList>
    </citation>
    <scope>NUCLEOTIDE SEQUENCE [LARGE SCALE GENOMIC DNA]</scope>
    <source>
        <strain evidence="1 2">DSM 21331</strain>
    </source>
</reference>
<accession>A0ABV2L764</accession>
<dbReference type="RefSeq" id="WP_238276306.1">
    <property type="nucleotide sequence ID" value="NZ_BPQL01000015.1"/>
</dbReference>
<proteinExistence type="predicted"/>
<protein>
    <submittedName>
        <fullName evidence="1">Uncharacterized protein</fullName>
    </submittedName>
</protein>
<dbReference type="Proteomes" id="UP001549145">
    <property type="component" value="Unassembled WGS sequence"/>
</dbReference>
<gene>
    <name evidence="1" type="ORF">ABID43_003222</name>
</gene>
<evidence type="ECO:0000313" key="1">
    <source>
        <dbReference type="EMBL" id="MET3693671.1"/>
    </source>
</evidence>